<feature type="coiled-coil region" evidence="1">
    <location>
        <begin position="175"/>
        <end position="227"/>
    </location>
</feature>
<dbReference type="EMBL" id="QWIQ01000021">
    <property type="protein sequence ID" value="RMZ16125.1"/>
    <property type="molecule type" value="Genomic_DNA"/>
</dbReference>
<dbReference type="Proteomes" id="UP000281468">
    <property type="component" value="Unassembled WGS sequence"/>
</dbReference>
<evidence type="ECO:0000256" key="2">
    <source>
        <dbReference type="SAM" id="MobiDB-lite"/>
    </source>
</evidence>
<feature type="region of interest" description="Disordered" evidence="2">
    <location>
        <begin position="561"/>
        <end position="597"/>
    </location>
</feature>
<organism evidence="3 4">
    <name type="scientific">Hortaea werneckii</name>
    <name type="common">Black yeast</name>
    <name type="synonym">Cladosporium werneckii</name>
    <dbReference type="NCBI Taxonomy" id="91943"/>
    <lineage>
        <taxon>Eukaryota</taxon>
        <taxon>Fungi</taxon>
        <taxon>Dikarya</taxon>
        <taxon>Ascomycota</taxon>
        <taxon>Pezizomycotina</taxon>
        <taxon>Dothideomycetes</taxon>
        <taxon>Dothideomycetidae</taxon>
        <taxon>Mycosphaerellales</taxon>
        <taxon>Teratosphaeriaceae</taxon>
        <taxon>Hortaea</taxon>
    </lineage>
</organism>
<reference evidence="3 4" key="1">
    <citation type="journal article" date="2018" name="BMC Genomics">
        <title>Genomic evidence for intraspecific hybridization in a clonal and extremely halotolerant yeast.</title>
        <authorList>
            <person name="Gostincar C."/>
            <person name="Stajich J.E."/>
            <person name="Zupancic J."/>
            <person name="Zalar P."/>
            <person name="Gunde-Cimerman N."/>
        </authorList>
    </citation>
    <scope>NUCLEOTIDE SEQUENCE [LARGE SCALE GENOMIC DNA]</scope>
    <source>
        <strain evidence="3 4">EXF-171</strain>
    </source>
</reference>
<evidence type="ECO:0000256" key="1">
    <source>
        <dbReference type="SAM" id="Coils"/>
    </source>
</evidence>
<sequence length="683" mass="74718">MLFPPHIPNVALDSTSPLTFDNFLPASLTTIEIIWRPGIALGRSALTSVAMADIQQWRRKIQTSRARTPAVQELNDDTDGIATPVTPKRGLRPKISSYFTKDPSTAAAVRADAPTSLLDEKTSPCTLPTWPDDEAFPSPDAEALVDSIMCRLMAEPYAALEPRFNGALLRLFESHRCMNDERLKLQEQLENEMKRGTLLYQRLQAAQKQWSDERQDFKAEIKRLELLLAKGKRGVAEVTLAREDSELRRKESVRRSRGIDDGLETIFEFLEKTRRWEDKAYGSQRDLPFGTPPGSVASTLAQAMKWPEDGARSMPKDSMSDDTISTFSCAGDLFEHENCNVNLTNAAGTGTDVIAVKRVAHVLARRRNIDAKDVMPKLLTLFDAAPPTSVEGEGFGGLTSIDDFNRPDSPVISDRLYAPIRKEPSLMRKASGLLSKLRTQVSTDITVPADRSFSFEAGDDAVPDRPLWLTETSSRRAEGSQLRESVSLSSLAEIVGSIGKGEHTGSSATQSPSMSVSNSEPRRASRIPTPVCSPWYLGRPRQQHAHSAANFIPAIRRIESDSMSSAQVPPSTPDRCLASPQSTQAGGSTSGGSSPAVFERDKHVNQALALRDNAFAGAAVRHDDTGIAPCLTPMQPRSIHCLHQSLSGHNLSKVSLHETSCADDTVVAKENIRPIASLHSHEG</sequence>
<name>A0A3M7HSW1_HORWE</name>
<protein>
    <submittedName>
        <fullName evidence="3">Uncharacterized protein</fullName>
    </submittedName>
</protein>
<gene>
    <name evidence="3" type="ORF">D0862_01362</name>
</gene>
<evidence type="ECO:0000313" key="3">
    <source>
        <dbReference type="EMBL" id="RMZ16125.1"/>
    </source>
</evidence>
<feature type="compositionally biased region" description="Polar residues" evidence="2">
    <location>
        <begin position="504"/>
        <end position="519"/>
    </location>
</feature>
<keyword evidence="1" id="KW-0175">Coiled coil</keyword>
<feature type="region of interest" description="Disordered" evidence="2">
    <location>
        <begin position="499"/>
        <end position="527"/>
    </location>
</feature>
<dbReference type="AlphaFoldDB" id="A0A3M7HSW1"/>
<feature type="compositionally biased region" description="Low complexity" evidence="2">
    <location>
        <begin position="579"/>
        <end position="596"/>
    </location>
</feature>
<comment type="caution">
    <text evidence="3">The sequence shown here is derived from an EMBL/GenBank/DDBJ whole genome shotgun (WGS) entry which is preliminary data.</text>
</comment>
<dbReference type="VEuPathDB" id="FungiDB:BTJ68_03069"/>
<accession>A0A3M7HSW1</accession>
<evidence type="ECO:0000313" key="4">
    <source>
        <dbReference type="Proteomes" id="UP000281468"/>
    </source>
</evidence>
<proteinExistence type="predicted"/>